<dbReference type="GO" id="GO:0031416">
    <property type="term" value="C:NatB complex"/>
    <property type="evidence" value="ECO:0007669"/>
    <property type="project" value="TreeGrafter"/>
</dbReference>
<dbReference type="InterPro" id="IPR000509">
    <property type="entry name" value="Ribosomal_eL36"/>
</dbReference>
<comment type="similarity">
    <text evidence="1">Belongs to the MDM20/NAA25 family.</text>
</comment>
<evidence type="ECO:0000256" key="7">
    <source>
        <dbReference type="SAM" id="Phobius"/>
    </source>
</evidence>
<proteinExistence type="inferred from homology"/>
<evidence type="ECO:0000256" key="4">
    <source>
        <dbReference type="ARBA" id="ARBA00023274"/>
    </source>
</evidence>
<keyword evidence="3 5" id="KW-0689">Ribosomal protein</keyword>
<evidence type="ECO:0000313" key="9">
    <source>
        <dbReference type="EMBL" id="GAQ07905.1"/>
    </source>
</evidence>
<protein>
    <recommendedName>
        <fullName evidence="5">60S ribosomal protein L36</fullName>
    </recommendedName>
</protein>
<dbReference type="GO" id="GO:0006412">
    <property type="term" value="P:translation"/>
    <property type="evidence" value="ECO:0007669"/>
    <property type="project" value="InterPro"/>
</dbReference>
<dbReference type="Pfam" id="PF20684">
    <property type="entry name" value="Fung_rhodopsin"/>
    <property type="match status" value="1"/>
</dbReference>
<feature type="region of interest" description="Disordered" evidence="6">
    <location>
        <begin position="1318"/>
        <end position="1341"/>
    </location>
</feature>
<dbReference type="GO" id="GO:1990904">
    <property type="term" value="C:ribonucleoprotein complex"/>
    <property type="evidence" value="ECO:0007669"/>
    <property type="project" value="UniProtKB-KW"/>
</dbReference>
<evidence type="ECO:0000256" key="3">
    <source>
        <dbReference type="ARBA" id="ARBA00022980"/>
    </source>
</evidence>
<dbReference type="Pfam" id="PF01158">
    <property type="entry name" value="Ribosomal_L36e"/>
    <property type="match status" value="1"/>
</dbReference>
<dbReference type="GO" id="GO:0003735">
    <property type="term" value="F:structural constituent of ribosome"/>
    <property type="evidence" value="ECO:0007669"/>
    <property type="project" value="InterPro"/>
</dbReference>
<dbReference type="PROSITE" id="PS01190">
    <property type="entry name" value="RIBOSOMAL_L36E"/>
    <property type="match status" value="1"/>
</dbReference>
<gene>
    <name evidence="9" type="ORF">ALT_5226</name>
</gene>
<dbReference type="InterPro" id="IPR049326">
    <property type="entry name" value="Rhodopsin_dom_fungi"/>
</dbReference>
<comment type="similarity">
    <text evidence="2 5">Belongs to the eukaryotic ribosomal protein eL36 family.</text>
</comment>
<accession>A0AAN4PJH1</accession>
<sequence length="1447" mass="163547">MSATNDAVFHRRNKQIQDAIDGQNLKQALQLIEKRMKKGEDSRFLKAWKAEILYRHADDAHRQRGLAETLELCKLEPPTTDLDTLEILQETLQKIGGQEDTMRSLWEKAAKAKPQDLEVQLRWFSYAFEGDDWKSAQKAAMSLQSNFPKTRKYYFWAIFLSYLVAVDKNSSEAEQRLFGTLAYRMASKAADSVPADPKELLSTPRAIQNAEELLLLIKICESQGRHSEVVKLLDSQNLGLSSRIVQNDWPFVGEKLSGLENAEMWAEGLSYARGLLAIPTNESEEKTLQERDDWAVWSLLVHSVQNIKNTETTAEIRKFIDEFIEAVPKSRNAQLARLDLIHWGFKSGNLKSDELITACQEYFDRNKTKLYCFVDLRKYLSDLDKGSLTDFIQYASRAEGIQGDMKENDPLKDVPAINALKLEYCFLLSADEANATQPKVEEFVSRCLQIFRGAKRPERTAAGSTIESQPSDDLCLLAAMSLIRFSGGWINDKPDQIPDTSLIRAAGILERLLLDSPHNYNALLLLVRMYLRLGAGSLALRTFSKLSVKQLQYETVAHNLFTRLATIHPDSAPPVEGAEYKDFHPQSAFVQALNFYRTADVTTVRNRTNGLEYGSYVNVEGTIDLQRRLKHSICRKMWALDVKRIQRLAGGDNMGRYSDLARETSPTVDQRAFDAFMNCEAPGQTTFEERVRLGPLPKERWVKSAQLTDQLFDLLKNLAAQKPVSSDFDVPSLDDLLSSDAESEMTAPEIESVKLHLNLLKMAKLLSGSKSVSSEEVDTCLSQVEQWLEFTSKDFALDSAKLSPVMSRTAVYLKSGTPSAPSWKYLHDAFLVLESLKALSFTYTIASKKGSKTAKLPKDRVEKLAGLIGEVYESVRANIRALKSRVSEPGMLGSLVDLVLAGGQQLRTELEKTLDMPALELVCAYVVITFEADKYGNGIHIWEVDESDLREYSKWANTSQIVYGPLIFITKLSILLLYLRVFAPSFRSKTFFCIHALIWLNLGFYFADTIVKIFECSPRAKIWDKTLKGHCININIPIIVTSSINVASDFLILVLPIVSVWRLQMRNPKRWGTSAIFAAGIFACMCSIMRLVVSVQNKTVKDKTYDWFPEFLWTHFIKRARALILSASTSYSSRSAKKAMEVNSWPTSWSVRQKKQSSGGLSMTELCRGTNCELDDTEQQHEEHTGRIFSGASYTTAGTQGGILELPNVASDSYTFDNRGAGHGFDYRTGILKTVEVDVASQRKTNNTSCVHRADEEAYLPEMVKHKLLSWYGKSPCGQARRYKYRSTTLALSPNRSPTHQRGRPTKTLQTPLRFYPHRRPSTRQLPSSNHRRRQTPVTTVEMAQERSGIVVGLNKGHKTTPLNTPKTRVSRTKGQSSRRTAFVRDIAREVVGLAPYERRIIELLRNTQDKRARKLAKKRLGTFSRGKRKVEDMQRVIAESRRVAGH</sequence>
<feature type="region of interest" description="Disordered" evidence="6">
    <location>
        <begin position="1355"/>
        <end position="1378"/>
    </location>
</feature>
<feature type="transmembrane region" description="Helical" evidence="7">
    <location>
        <begin position="991"/>
        <end position="1014"/>
    </location>
</feature>
<evidence type="ECO:0000256" key="5">
    <source>
        <dbReference type="RuleBase" id="RU000665"/>
    </source>
</evidence>
<dbReference type="Pfam" id="PF09797">
    <property type="entry name" value="NatB_MDM20"/>
    <property type="match status" value="1"/>
</dbReference>
<organism evidence="9 10">
    <name type="scientific">Aspergillus lentulus</name>
    <dbReference type="NCBI Taxonomy" id="293939"/>
    <lineage>
        <taxon>Eukaryota</taxon>
        <taxon>Fungi</taxon>
        <taxon>Dikarya</taxon>
        <taxon>Ascomycota</taxon>
        <taxon>Pezizomycotina</taxon>
        <taxon>Eurotiomycetes</taxon>
        <taxon>Eurotiomycetidae</taxon>
        <taxon>Eurotiales</taxon>
        <taxon>Aspergillaceae</taxon>
        <taxon>Aspergillus</taxon>
        <taxon>Aspergillus subgen. Fumigati</taxon>
    </lineage>
</organism>
<reference evidence="9 10" key="1">
    <citation type="submission" date="2015-11" db="EMBL/GenBank/DDBJ databases">
        <title>Aspergillus lentulus strain IFM 54703T.</title>
        <authorList>
            <person name="Kusuya Y."/>
            <person name="Sakai K."/>
            <person name="Kamei K."/>
            <person name="Takahashi H."/>
            <person name="Yaguchi T."/>
        </authorList>
    </citation>
    <scope>NUCLEOTIDE SEQUENCE [LARGE SCALE GENOMIC DNA]</scope>
    <source>
        <strain evidence="9 10">IFM 54703</strain>
    </source>
</reference>
<keyword evidence="4 5" id="KW-0687">Ribonucleoprotein</keyword>
<dbReference type="Gene3D" id="1.10.10.1760">
    <property type="entry name" value="60S ribosomal protein L36"/>
    <property type="match status" value="1"/>
</dbReference>
<evidence type="ECO:0000313" key="10">
    <source>
        <dbReference type="Proteomes" id="UP000051487"/>
    </source>
</evidence>
<evidence type="ECO:0000259" key="8">
    <source>
        <dbReference type="Pfam" id="PF20684"/>
    </source>
</evidence>
<feature type="compositionally biased region" description="Polar residues" evidence="6">
    <location>
        <begin position="1361"/>
        <end position="1378"/>
    </location>
</feature>
<comment type="caution">
    <text evidence="9">The sequence shown here is derived from an EMBL/GenBank/DDBJ whole genome shotgun (WGS) entry which is preliminary data.</text>
</comment>
<feature type="domain" description="Rhodopsin" evidence="8">
    <location>
        <begin position="923"/>
        <end position="1115"/>
    </location>
</feature>
<evidence type="ECO:0000256" key="2">
    <source>
        <dbReference type="ARBA" id="ARBA00006509"/>
    </source>
</evidence>
<name>A0AAN4PJH1_ASPLE</name>
<keyword evidence="7" id="KW-0472">Membrane</keyword>
<dbReference type="FunFam" id="1.10.10.1760:FF:000003">
    <property type="entry name" value="60S ribosomal protein L36"/>
    <property type="match status" value="1"/>
</dbReference>
<dbReference type="Proteomes" id="UP000051487">
    <property type="component" value="Unassembled WGS sequence"/>
</dbReference>
<evidence type="ECO:0000256" key="6">
    <source>
        <dbReference type="SAM" id="MobiDB-lite"/>
    </source>
</evidence>
<dbReference type="EMBL" id="BCLY01000009">
    <property type="protein sequence ID" value="GAQ07905.1"/>
    <property type="molecule type" value="Genomic_DNA"/>
</dbReference>
<dbReference type="GO" id="GO:0005840">
    <property type="term" value="C:ribosome"/>
    <property type="evidence" value="ECO:0007669"/>
    <property type="project" value="UniProtKB-KW"/>
</dbReference>
<feature type="transmembrane region" description="Helical" evidence="7">
    <location>
        <begin position="1034"/>
        <end position="1061"/>
    </location>
</feature>
<dbReference type="PANTHER" id="PTHR22767:SF3">
    <property type="entry name" value="N-ALPHA-ACETYLTRANSFERASE 25, NATB AUXILIARY SUBUNIT"/>
    <property type="match status" value="1"/>
</dbReference>
<keyword evidence="7" id="KW-1133">Transmembrane helix</keyword>
<dbReference type="InterPro" id="IPR019183">
    <property type="entry name" value="NAA25_NatB_aux_su"/>
</dbReference>
<keyword evidence="7" id="KW-0812">Transmembrane</keyword>
<dbReference type="PANTHER" id="PTHR22767">
    <property type="entry name" value="N-TERMINAL ACETYLTRANSFERASE-RELATED"/>
    <property type="match status" value="1"/>
</dbReference>
<dbReference type="InterPro" id="IPR038097">
    <property type="entry name" value="Ribosomal_eL36_sf"/>
</dbReference>
<feature type="transmembrane region" description="Helical" evidence="7">
    <location>
        <begin position="1073"/>
        <end position="1093"/>
    </location>
</feature>
<evidence type="ECO:0000256" key="1">
    <source>
        <dbReference type="ARBA" id="ARBA00006298"/>
    </source>
</evidence>
<feature type="transmembrane region" description="Helical" evidence="7">
    <location>
        <begin position="961"/>
        <end position="979"/>
    </location>
</feature>